<evidence type="ECO:0000313" key="2">
    <source>
        <dbReference type="EMBL" id="QQK77578.1"/>
    </source>
</evidence>
<protein>
    <submittedName>
        <fullName evidence="2">Uncharacterized protein</fullName>
    </submittedName>
</protein>
<name>A0A7T6Z5X7_9BACI</name>
<evidence type="ECO:0000256" key="1">
    <source>
        <dbReference type="SAM" id="Phobius"/>
    </source>
</evidence>
<evidence type="ECO:0000313" key="3">
    <source>
        <dbReference type="Proteomes" id="UP000595823"/>
    </source>
</evidence>
<feature type="transmembrane region" description="Helical" evidence="1">
    <location>
        <begin position="26"/>
        <end position="53"/>
    </location>
</feature>
<keyword evidence="1" id="KW-0812">Transmembrane</keyword>
<keyword evidence="3" id="KW-1185">Reference proteome</keyword>
<dbReference type="RefSeq" id="WP_200125016.1">
    <property type="nucleotide sequence ID" value="NZ_CP054705.1"/>
</dbReference>
<keyword evidence="1" id="KW-1133">Transmembrane helix</keyword>
<organism evidence="2 3">
    <name type="scientific">Salicibibacter cibarius</name>
    <dbReference type="NCBI Taxonomy" id="2743000"/>
    <lineage>
        <taxon>Bacteria</taxon>
        <taxon>Bacillati</taxon>
        <taxon>Bacillota</taxon>
        <taxon>Bacilli</taxon>
        <taxon>Bacillales</taxon>
        <taxon>Bacillaceae</taxon>
        <taxon>Salicibibacter</taxon>
    </lineage>
</organism>
<keyword evidence="1" id="KW-0472">Membrane</keyword>
<sequence length="89" mass="9966">MKTFLSTYKESWSELMQGIKDLKSDGFAALPAVAVALFFVFGFTFFVLASVGFTVVAFAVHWSALSIYLFTIPAITGLILYKKMFYSKQ</sequence>
<dbReference type="KEGG" id="scia:HUG15_19650"/>
<dbReference type="Proteomes" id="UP000595823">
    <property type="component" value="Chromosome"/>
</dbReference>
<dbReference type="EMBL" id="CP054705">
    <property type="protein sequence ID" value="QQK77578.1"/>
    <property type="molecule type" value="Genomic_DNA"/>
</dbReference>
<feature type="transmembrane region" description="Helical" evidence="1">
    <location>
        <begin position="59"/>
        <end position="81"/>
    </location>
</feature>
<proteinExistence type="predicted"/>
<dbReference type="AlphaFoldDB" id="A0A7T6Z5X7"/>
<gene>
    <name evidence="2" type="ORF">HUG15_19650</name>
</gene>
<accession>A0A7T6Z5X7</accession>
<reference evidence="2 3" key="1">
    <citation type="submission" date="2020-06" db="EMBL/GenBank/DDBJ databases">
        <title>Genomic analysis of Salicibibacter sp. NKC5-3.</title>
        <authorList>
            <person name="Oh Y.J."/>
        </authorList>
    </citation>
    <scope>NUCLEOTIDE SEQUENCE [LARGE SCALE GENOMIC DNA]</scope>
    <source>
        <strain evidence="2 3">NKC5-3</strain>
    </source>
</reference>